<feature type="domain" description="Carrier" evidence="5">
    <location>
        <begin position="912"/>
        <end position="989"/>
    </location>
</feature>
<dbReference type="Gene3D" id="2.30.38.10">
    <property type="entry name" value="Luciferase, Domain 3"/>
    <property type="match status" value="1"/>
</dbReference>
<keyword evidence="2" id="KW-0596">Phosphopantetheine</keyword>
<proteinExistence type="predicted"/>
<dbReference type="InterPro" id="IPR009081">
    <property type="entry name" value="PP-bd_ACP"/>
</dbReference>
<dbReference type="EMBL" id="BAAAZR010000004">
    <property type="protein sequence ID" value="GAA3804744.1"/>
    <property type="molecule type" value="Genomic_DNA"/>
</dbReference>
<feature type="region of interest" description="Disordered" evidence="4">
    <location>
        <begin position="1444"/>
        <end position="1476"/>
    </location>
</feature>
<dbReference type="InterPro" id="IPR042099">
    <property type="entry name" value="ANL_N_sf"/>
</dbReference>
<dbReference type="Proteomes" id="UP001500888">
    <property type="component" value="Unassembled WGS sequence"/>
</dbReference>
<dbReference type="PANTHER" id="PTHR45527:SF1">
    <property type="entry name" value="FATTY ACID SYNTHASE"/>
    <property type="match status" value="1"/>
</dbReference>
<dbReference type="PANTHER" id="PTHR45527">
    <property type="entry name" value="NONRIBOSOMAL PEPTIDE SYNTHETASE"/>
    <property type="match status" value="1"/>
</dbReference>
<dbReference type="InterPro" id="IPR045851">
    <property type="entry name" value="AMP-bd_C_sf"/>
</dbReference>
<dbReference type="Gene3D" id="3.40.50.980">
    <property type="match status" value="2"/>
</dbReference>
<dbReference type="Gene3D" id="1.10.1200.10">
    <property type="entry name" value="ACP-like"/>
    <property type="match status" value="2"/>
</dbReference>
<dbReference type="InterPro" id="IPR010071">
    <property type="entry name" value="AA_adenyl_dom"/>
</dbReference>
<keyword evidence="3" id="KW-0597">Phosphoprotein</keyword>
<evidence type="ECO:0000256" key="3">
    <source>
        <dbReference type="ARBA" id="ARBA00022553"/>
    </source>
</evidence>
<name>A0ABP7I2K0_9ACTN</name>
<dbReference type="Pfam" id="PF00550">
    <property type="entry name" value="PP-binding"/>
    <property type="match status" value="2"/>
</dbReference>
<evidence type="ECO:0000313" key="7">
    <source>
        <dbReference type="Proteomes" id="UP001500888"/>
    </source>
</evidence>
<organism evidence="6 7">
    <name type="scientific">Sphaerisporangium flaviroseum</name>
    <dbReference type="NCBI Taxonomy" id="509199"/>
    <lineage>
        <taxon>Bacteria</taxon>
        <taxon>Bacillati</taxon>
        <taxon>Actinomycetota</taxon>
        <taxon>Actinomycetes</taxon>
        <taxon>Streptosporangiales</taxon>
        <taxon>Streptosporangiaceae</taxon>
        <taxon>Sphaerisporangium</taxon>
    </lineage>
</organism>
<keyword evidence="7" id="KW-1185">Reference proteome</keyword>
<dbReference type="SUPFAM" id="SSF52777">
    <property type="entry name" value="CoA-dependent acyltransferases"/>
    <property type="match status" value="4"/>
</dbReference>
<evidence type="ECO:0000256" key="4">
    <source>
        <dbReference type="SAM" id="MobiDB-lite"/>
    </source>
</evidence>
<dbReference type="PROSITE" id="PS00012">
    <property type="entry name" value="PHOSPHOPANTETHEINE"/>
    <property type="match status" value="2"/>
</dbReference>
<dbReference type="Pfam" id="PF00668">
    <property type="entry name" value="Condensation"/>
    <property type="match status" value="2"/>
</dbReference>
<dbReference type="InterPro" id="IPR001242">
    <property type="entry name" value="Condensation_dom"/>
</dbReference>
<feature type="region of interest" description="Disordered" evidence="4">
    <location>
        <begin position="891"/>
        <end position="915"/>
    </location>
</feature>
<dbReference type="Gene3D" id="3.30.559.30">
    <property type="entry name" value="Nonribosomal peptide synthetase, condensation domain"/>
    <property type="match status" value="2"/>
</dbReference>
<feature type="domain" description="Carrier" evidence="5">
    <location>
        <begin position="1969"/>
        <end position="2044"/>
    </location>
</feature>
<dbReference type="SUPFAM" id="SSF56801">
    <property type="entry name" value="Acetyl-CoA synthetase-like"/>
    <property type="match status" value="2"/>
</dbReference>
<dbReference type="NCBIfam" id="TIGR01733">
    <property type="entry name" value="AA-adenyl-dom"/>
    <property type="match status" value="2"/>
</dbReference>
<evidence type="ECO:0000256" key="2">
    <source>
        <dbReference type="ARBA" id="ARBA00022450"/>
    </source>
</evidence>
<comment type="cofactor">
    <cofactor evidence="1">
        <name>pantetheine 4'-phosphate</name>
        <dbReference type="ChEBI" id="CHEBI:47942"/>
    </cofactor>
</comment>
<dbReference type="InterPro" id="IPR025110">
    <property type="entry name" value="AMP-bd_C"/>
</dbReference>
<reference evidence="7" key="1">
    <citation type="journal article" date="2019" name="Int. J. Syst. Evol. Microbiol.">
        <title>The Global Catalogue of Microorganisms (GCM) 10K type strain sequencing project: providing services to taxonomists for standard genome sequencing and annotation.</title>
        <authorList>
            <consortium name="The Broad Institute Genomics Platform"/>
            <consortium name="The Broad Institute Genome Sequencing Center for Infectious Disease"/>
            <person name="Wu L."/>
            <person name="Ma J."/>
        </authorList>
    </citation>
    <scope>NUCLEOTIDE SEQUENCE [LARGE SCALE GENOMIC DNA]</scope>
    <source>
        <strain evidence="7">JCM 16908</strain>
    </source>
</reference>
<dbReference type="Gene3D" id="3.40.50.12780">
    <property type="entry name" value="N-terminal domain of ligase-like"/>
    <property type="match status" value="1"/>
</dbReference>
<dbReference type="InterPro" id="IPR020845">
    <property type="entry name" value="AMP-binding_CS"/>
</dbReference>
<evidence type="ECO:0000259" key="5">
    <source>
        <dbReference type="PROSITE" id="PS50075"/>
    </source>
</evidence>
<dbReference type="Pfam" id="PF00501">
    <property type="entry name" value="AMP-binding"/>
    <property type="match status" value="2"/>
</dbReference>
<evidence type="ECO:0000256" key="1">
    <source>
        <dbReference type="ARBA" id="ARBA00001957"/>
    </source>
</evidence>
<dbReference type="PROSITE" id="PS50075">
    <property type="entry name" value="CARRIER"/>
    <property type="match status" value="2"/>
</dbReference>
<dbReference type="CDD" id="cd19531">
    <property type="entry name" value="LCL_NRPS-like"/>
    <property type="match status" value="2"/>
</dbReference>
<dbReference type="InterPro" id="IPR023213">
    <property type="entry name" value="CAT-like_dom_sf"/>
</dbReference>
<dbReference type="Gene3D" id="3.30.300.30">
    <property type="match status" value="2"/>
</dbReference>
<dbReference type="SUPFAM" id="SSF47336">
    <property type="entry name" value="ACP-like"/>
    <property type="match status" value="2"/>
</dbReference>
<gene>
    <name evidence="6" type="ORF">GCM10022226_25790</name>
</gene>
<dbReference type="Gene3D" id="3.30.559.10">
    <property type="entry name" value="Chloramphenicol acetyltransferase-like domain"/>
    <property type="match status" value="2"/>
</dbReference>
<sequence length="2070" mass="221155">MRLHGPLDVRALERALTEVVARHEPLRARFPGRDGGPVQMVDAPAPFALEYAELSAGQVPGHLAERTNRPFDLAAGPPIRASVARTGADEHVFCLVVHHIVCDGWSLKLLLDEVAELYTAFSEGKPSPLPPLPARFADFARSQRAHEPGRSGPSLDYWKARLAGARTLDLPADHPRPAVATTNGASLVVPLPPGLMDGVQRLAATERCTTFMVLMAAYQSLLARYSGQDDLCVGSAMSGRDRLEYASLIGYFAGTLVLRGDLSGDPTFRELLRRTRDAAVAAYRHQDVPFELLLNELGVERDLSRAPLFQTMLVLHDMGETRLTLPGVRVEVLDAGYHQVHHDLVLDVFGEGDDRRLVFTYNTDLFEAGTVAGYATALLSLLTRVVTDPGVRLSRLFAVDEAERERLLREGEHAGLPIAGLPTLVEMFAARAAETPDAVAVVDERAELTYSELVAAAGRVAGELRGAGAGRGTLVAIFAERSAEILAGFLGTLAAGAAYLPLDPGFPADRIAMVLRDSGAAVLLAQPDLLDRLPEHDAKLLLLDRPFGHRAAATPADASEMFEAPRPADPAYVLYTSGSTGRPKGVVVPHRALTNFLFAMRELFAPDPSHVWLAVTSPSFDISGLEMYLPLVTGARVVVAGPGVARDGFALARLIERSGVTHAQLTPSGWQVLLAAGFAGPSVTALAGGEALPPPLAAELRSRVGRLWNMYGPTETTIWSTAWEVPERPASVTIGGPIANTRVYVVDADLRLVPPGVPGELVIGGDGVADGYLGRPALTAERFVPDPYGPPGGRLYRTGDTVRRRPGGTLEFLGRSDNQVKLRGHRIELGEIESALTSQPGVLQAAVAVWGRSLVAYVVGEADRAALAVRLPAYMVPSVYVTMDALPLTPNGKLDRRALPEPRTSSPGPGRRPGTEAELRIASVFAEVLGIGGATPGADDDFFALGGHSLLATKVVARLAGALGVRIPVRELFAHPTVAGLAAVAERADTSTAPYEPRPDGAPVPLSVAQERLWFLQRFDPGDASYNVYLVRRISGELDADLLDEALTGLTARHEGLRTRYPHDDGKPLAVVEPVVPVRFERAGAAGEEEARRLVAARINTPFDLASAPPFRATLLRLSPADHVVCVVSHHIAADGWSLNILLDDLSRLYGAARRGVPPDLPPQPLQPGDVTYRRRPREGDDGTLTYWRERLEALPPLELPTDRPRQATSARRSGFHRLTLPADLASGLERTGRARGATLFMTLLAAYQVLLSRHSGQEDFAVGSPTAGRDRVELERVVGYLTNTLVLRADLSGDPAFAEVLDRVRETVLDAHTHQEVPFERLLVDLGVERDTSRTPLFQTMFILHSEEGGTHEPFDGLPSEPFTAANDHAKYDVMLEAWRGQDDLTLLFGYDTELFEATTIESLAGRMAVLLGGIVAGPDRPVSVLPMRTRADDAALRALGAGTGDAAGRERPPGAGPHAGGAVRDRHGVQGESGSPAVPELIAGVARRTPGAVAVECGGEALTYAGLDERARRLAPLLRGHDVVGVCLGRSPGTVVALLAVWYAGAAYLPLDPEYPAERLAGLIGDAAVSLVVTGETTAHGLPPVEVVTIDAMGSVTGAAEAGGAAAGPVPGAGPAAYVIYTSGSTGVPKGVVVEHAGLAARVRWMRAGYGLGPGDRVVQFASLSFDTHAEEIYPALAAGATVVMLPDGGTSLPDHLATSPEISVLDLPTAYWHRLVDLIDEIRWPASLRLVILGGEQVHGSAVARWRERFGDRVRVINTYGPTETTIIATAADLAGDLGSRPPIGRPIGETSAYVMDARGEPVPPGVPGELYIGGAGVARGYLGRPALTAGRFVPDPFGPPGSRLYRTGDRARHRPDGRLQFLGRLDDQVKVRGHRVEPGEVEARLLAHPHVGQAAVVARDDVLVAYVTGSASFEDLRRHTAEALPPYMVPGAWMRLERLPLTSGGKVARSALPEVERERESRFVPPRTDAERLIAEIWAEVLQLEEVGALDDFFHLGGHSLLAVRVTARLRADVEVDMPIRTLFARRTVAELAAALEELLLDELTGLSDEEALRLLQTPSGSLEGP</sequence>
<dbReference type="Pfam" id="PF13193">
    <property type="entry name" value="AMP-binding_C"/>
    <property type="match status" value="2"/>
</dbReference>
<dbReference type="InterPro" id="IPR036736">
    <property type="entry name" value="ACP-like_sf"/>
</dbReference>
<dbReference type="CDD" id="cd12116">
    <property type="entry name" value="A_NRPS_Ta1_like"/>
    <property type="match status" value="1"/>
</dbReference>
<dbReference type="InterPro" id="IPR020806">
    <property type="entry name" value="PKS_PP-bd"/>
</dbReference>
<comment type="caution">
    <text evidence="6">The sequence shown here is derived from an EMBL/GenBank/DDBJ whole genome shotgun (WGS) entry which is preliminary data.</text>
</comment>
<protein>
    <recommendedName>
        <fullName evidence="5">Carrier domain-containing protein</fullName>
    </recommendedName>
</protein>
<dbReference type="PROSITE" id="PS00455">
    <property type="entry name" value="AMP_BINDING"/>
    <property type="match status" value="2"/>
</dbReference>
<dbReference type="SMART" id="SM00823">
    <property type="entry name" value="PKS_PP"/>
    <property type="match status" value="2"/>
</dbReference>
<feature type="region of interest" description="Disordered" evidence="4">
    <location>
        <begin position="1155"/>
        <end position="1182"/>
    </location>
</feature>
<evidence type="ECO:0000313" key="6">
    <source>
        <dbReference type="EMBL" id="GAA3804744.1"/>
    </source>
</evidence>
<dbReference type="InterPro" id="IPR000873">
    <property type="entry name" value="AMP-dep_synth/lig_dom"/>
</dbReference>
<dbReference type="CDD" id="cd05930">
    <property type="entry name" value="A_NRPS"/>
    <property type="match status" value="1"/>
</dbReference>
<accession>A0ABP7I2K0</accession>
<dbReference type="InterPro" id="IPR006162">
    <property type="entry name" value="Ppantetheine_attach_site"/>
</dbReference>